<protein>
    <submittedName>
        <fullName evidence="2">Uncharacterized protein</fullName>
    </submittedName>
</protein>
<dbReference type="AlphaFoldDB" id="A0A1Y5TE91"/>
<evidence type="ECO:0000313" key="2">
    <source>
        <dbReference type="EMBL" id="SLN62147.1"/>
    </source>
</evidence>
<dbReference type="Gene3D" id="3.30.70.100">
    <property type="match status" value="1"/>
</dbReference>
<dbReference type="Proteomes" id="UP000193077">
    <property type="component" value="Unassembled WGS sequence"/>
</dbReference>
<keyword evidence="3" id="KW-1185">Reference proteome</keyword>
<feature type="region of interest" description="Disordered" evidence="1">
    <location>
        <begin position="72"/>
        <end position="95"/>
    </location>
</feature>
<sequence>MAYVTVSTWRYDETLDEAALIESAESKLSQLKAMGATSGHLVRTGPTEGMIVLIYPDEGTWNRVRETVMHMRADTRPETGGTNTGALEGPAAVSV</sequence>
<evidence type="ECO:0000313" key="3">
    <source>
        <dbReference type="Proteomes" id="UP000193077"/>
    </source>
</evidence>
<gene>
    <name evidence="2" type="ORF">TRL7639_03470</name>
</gene>
<reference evidence="2 3" key="1">
    <citation type="submission" date="2017-03" db="EMBL/GenBank/DDBJ databases">
        <authorList>
            <person name="Afonso C.L."/>
            <person name="Miller P.J."/>
            <person name="Scott M.A."/>
            <person name="Spackman E."/>
            <person name="Goraichik I."/>
            <person name="Dimitrov K.M."/>
            <person name="Suarez D.L."/>
            <person name="Swayne D.E."/>
        </authorList>
    </citation>
    <scope>NUCLEOTIDE SEQUENCE [LARGE SCALE GENOMIC DNA]</scope>
    <source>
        <strain evidence="2 3">CECT 7639</strain>
    </source>
</reference>
<proteinExistence type="predicted"/>
<organism evidence="2 3">
    <name type="scientific">Falsiruegeria litorea R37</name>
    <dbReference type="NCBI Taxonomy" id="1200284"/>
    <lineage>
        <taxon>Bacteria</taxon>
        <taxon>Pseudomonadati</taxon>
        <taxon>Pseudomonadota</taxon>
        <taxon>Alphaproteobacteria</taxon>
        <taxon>Rhodobacterales</taxon>
        <taxon>Roseobacteraceae</taxon>
        <taxon>Falsiruegeria</taxon>
    </lineage>
</organism>
<dbReference type="RefSeq" id="WP_085797113.1">
    <property type="nucleotide sequence ID" value="NZ_FWFO01000003.1"/>
</dbReference>
<name>A0A1Y5TE91_9RHOB</name>
<evidence type="ECO:0000256" key="1">
    <source>
        <dbReference type="SAM" id="MobiDB-lite"/>
    </source>
</evidence>
<dbReference type="EMBL" id="FWFO01000003">
    <property type="protein sequence ID" value="SLN62147.1"/>
    <property type="molecule type" value="Genomic_DNA"/>
</dbReference>
<dbReference type="OrthoDB" id="7708248at2"/>
<accession>A0A1Y5TE91</accession>